<proteinExistence type="predicted"/>
<evidence type="ECO:0000313" key="1">
    <source>
        <dbReference type="EMBL" id="QNP47262.1"/>
    </source>
</evidence>
<dbReference type="KEGG" id="daer:H9K75_12845"/>
<dbReference type="Gene3D" id="1.25.40.10">
    <property type="entry name" value="Tetratricopeptide repeat domain"/>
    <property type="match status" value="1"/>
</dbReference>
<reference evidence="1 2" key="1">
    <citation type="submission" date="2020-08" db="EMBL/GenBank/DDBJ databases">
        <title>Genome sequence of Diaphorobacter aerolatus KACC 16536T.</title>
        <authorList>
            <person name="Hyun D.-W."/>
            <person name="Bae J.-W."/>
        </authorList>
    </citation>
    <scope>NUCLEOTIDE SEQUENCE [LARGE SCALE GENOMIC DNA]</scope>
    <source>
        <strain evidence="1 2">KACC 16536</strain>
    </source>
</reference>
<dbReference type="InterPro" id="IPR011990">
    <property type="entry name" value="TPR-like_helical_dom_sf"/>
</dbReference>
<dbReference type="RefSeq" id="WP_187722975.1">
    <property type="nucleotide sequence ID" value="NZ_CP060783.1"/>
</dbReference>
<dbReference type="AlphaFoldDB" id="A0A7H0GG46"/>
<dbReference type="EMBL" id="CP060783">
    <property type="protein sequence ID" value="QNP47262.1"/>
    <property type="molecule type" value="Genomic_DNA"/>
</dbReference>
<dbReference type="PROSITE" id="PS51257">
    <property type="entry name" value="PROKAR_LIPOPROTEIN"/>
    <property type="match status" value="1"/>
</dbReference>
<dbReference type="InterPro" id="IPR014508">
    <property type="entry name" value="UCP020555_TPR-like"/>
</dbReference>
<keyword evidence="2" id="KW-1185">Reference proteome</keyword>
<name>A0A7H0GG46_9BURK</name>
<evidence type="ECO:0000313" key="2">
    <source>
        <dbReference type="Proteomes" id="UP000516028"/>
    </source>
</evidence>
<organism evidence="1 2">
    <name type="scientific">Diaphorobacter aerolatus</name>
    <dbReference type="NCBI Taxonomy" id="1288495"/>
    <lineage>
        <taxon>Bacteria</taxon>
        <taxon>Pseudomonadati</taxon>
        <taxon>Pseudomonadota</taxon>
        <taxon>Betaproteobacteria</taxon>
        <taxon>Burkholderiales</taxon>
        <taxon>Comamonadaceae</taxon>
        <taxon>Diaphorobacter</taxon>
    </lineage>
</organism>
<sequence length="137" mass="14879">MDRHTFFATCKWTAMGAVLALATGCASESGLYQWGGYDTALYSAYKNPGNVVTLQTKLEQHIAAMGTARQKVAPGLHAELGSLYLQAGRNDEAIAQYRLERALWPESQTLMDALIQTLENRNKKPGGTGQKNTEAAS</sequence>
<dbReference type="Pfam" id="PF16068">
    <property type="entry name" value="DUF4810"/>
    <property type="match status" value="1"/>
</dbReference>
<protein>
    <submittedName>
        <fullName evidence="1">DUF4810 domain-containing protein</fullName>
    </submittedName>
</protein>
<dbReference type="Proteomes" id="UP000516028">
    <property type="component" value="Chromosome"/>
</dbReference>
<gene>
    <name evidence="1" type="ORF">H9K75_12845</name>
</gene>
<accession>A0A7H0GG46</accession>